<dbReference type="AlphaFoldDB" id="A0AA50DM33"/>
<sequence>MPDMTTRDEEIKHLLAKQEHEIDTSDVPELEEGFWKEAVRGQFYKPKKVQKTVRIDADILQWLEHCGPGYQTRLNKILREAMLKDIVQNGQ</sequence>
<dbReference type="RefSeq" id="WP_306210488.1">
    <property type="nucleotide sequence ID" value="NZ_CP132353.1"/>
</dbReference>
<dbReference type="Pfam" id="PF14384">
    <property type="entry name" value="BrnA_antitoxin"/>
    <property type="match status" value="1"/>
</dbReference>
<dbReference type="InterPro" id="IPR025528">
    <property type="entry name" value="BrnA_antitoxin"/>
</dbReference>
<evidence type="ECO:0000313" key="1">
    <source>
        <dbReference type="EMBL" id="WLS79577.1"/>
    </source>
</evidence>
<dbReference type="Proteomes" id="UP001228139">
    <property type="component" value="Chromosome"/>
</dbReference>
<organism evidence="1 2">
    <name type="scientific">Erwinia pyri</name>
    <dbReference type="NCBI Taxonomy" id="3062598"/>
    <lineage>
        <taxon>Bacteria</taxon>
        <taxon>Pseudomonadati</taxon>
        <taxon>Pseudomonadota</taxon>
        <taxon>Gammaproteobacteria</taxon>
        <taxon>Enterobacterales</taxon>
        <taxon>Erwiniaceae</taxon>
        <taxon>Erwinia</taxon>
    </lineage>
</organism>
<reference evidence="1 2" key="1">
    <citation type="submission" date="2023-07" db="EMBL/GenBank/DDBJ databases">
        <title>Pathogenic bacteria of pear tree diseases.</title>
        <authorList>
            <person name="Zhang Z."/>
            <person name="He L."/>
            <person name="Huang R."/>
        </authorList>
    </citation>
    <scope>NUCLEOTIDE SEQUENCE [LARGE SCALE GENOMIC DNA]</scope>
    <source>
        <strain evidence="1 2">DE2</strain>
    </source>
</reference>
<gene>
    <name evidence="1" type="ORF">Q3V30_03435</name>
</gene>
<name>A0AA50DM33_9GAMM</name>
<dbReference type="KEGG" id="epi:Q3V30_03435"/>
<accession>A0AA50DM33</accession>
<protein>
    <submittedName>
        <fullName evidence="1">BrnA antitoxin family protein</fullName>
    </submittedName>
</protein>
<keyword evidence="2" id="KW-1185">Reference proteome</keyword>
<proteinExistence type="predicted"/>
<dbReference type="EMBL" id="CP132353">
    <property type="protein sequence ID" value="WLS79577.1"/>
    <property type="molecule type" value="Genomic_DNA"/>
</dbReference>
<evidence type="ECO:0000313" key="2">
    <source>
        <dbReference type="Proteomes" id="UP001228139"/>
    </source>
</evidence>